<dbReference type="RefSeq" id="WP_014333839.1">
    <property type="nucleotide sequence ID" value="NC_016819.1"/>
</dbReference>
<evidence type="ECO:0000313" key="2">
    <source>
        <dbReference type="EMBL" id="AEX54730.1"/>
    </source>
</evidence>
<geneLocation type="plasmid" evidence="2 3">
    <name>pRahaq202</name>
</geneLocation>
<keyword evidence="1" id="KW-1133">Transmembrane helix</keyword>
<name>H2J2B3_RAHAC</name>
<protein>
    <submittedName>
        <fullName evidence="2">Sodium/hydrogen exchanger family</fullName>
    </submittedName>
</protein>
<dbReference type="PATRIC" id="fig|745277.3.peg.4796"/>
<reference evidence="2 3" key="1">
    <citation type="journal article" date="2012" name="J. Bacteriol.">
        <title>Complete Genome Sequence of Rahnella aquatilis CIP 78.65.</title>
        <authorList>
            <person name="Martinez R.J."/>
            <person name="Bruce D."/>
            <person name="Detter C."/>
            <person name="Goodwin L.A."/>
            <person name="Han J."/>
            <person name="Han C.S."/>
            <person name="Held B."/>
            <person name="Land M.L."/>
            <person name="Mikhailova N."/>
            <person name="Nolan M."/>
            <person name="Pennacchio L."/>
            <person name="Pitluck S."/>
            <person name="Tapia R."/>
            <person name="Woyke T."/>
            <person name="Sobecky P.A."/>
        </authorList>
    </citation>
    <scope>NUCLEOTIDE SEQUENCE [LARGE SCALE GENOMIC DNA]</scope>
    <source>
        <strain evidence="3">ATCC 33071 / DSM 4594 / JCM 1683 / NBRC 105701 / NCIMB 13365 / CIP 78.65</strain>
        <plasmid evidence="2">pRahaq202</plasmid>
    </source>
</reference>
<sequence length="87" mass="9560">MNFLGWMTATGILLLIMSMLTGWLNRTPVPMFGLYLVVGIACGQWGLGLVNPDIFSHTTMISRATEIAMAASLFTAKVIQRTVRDII</sequence>
<reference evidence="3" key="2">
    <citation type="submission" date="2012-01" db="EMBL/GenBank/DDBJ databases">
        <title>Complete sequence of plasmid 2 of Rahnella aquatilis CIP 78.65.</title>
        <authorList>
            <person name="Lucas S."/>
            <person name="Han J."/>
            <person name="Lapidus A."/>
            <person name="Cheng J.-F."/>
            <person name="Goodwin L."/>
            <person name="Pitluck S."/>
            <person name="Peters L."/>
            <person name="Ovchinnikova G."/>
            <person name="Held B."/>
            <person name="Detter J.C."/>
            <person name="Han C."/>
            <person name="Tapia R."/>
            <person name="Land M."/>
            <person name="Hauser L."/>
            <person name="Kyrpides N."/>
            <person name="Ivanova N."/>
            <person name="Pagani I."/>
            <person name="Sobecky P."/>
            <person name="Martinez R."/>
            <person name="Woyke T."/>
        </authorList>
    </citation>
    <scope>NUCLEOTIDE SEQUENCE [LARGE SCALE GENOMIC DNA]</scope>
    <source>
        <strain evidence="3">ATCC 33071 / DSM 4594 / JCM 1683 / NBRC 105701 / NCIMB 13365 / CIP 78.65</strain>
        <plasmid evidence="3">pRahaq202</plasmid>
    </source>
</reference>
<organism evidence="2 3">
    <name type="scientific">Rahnella aquatilis (strain ATCC 33071 / DSM 4594 / JCM 1683 / NBRC 105701 / NCIMB 13365 / CIP 78.65)</name>
    <dbReference type="NCBI Taxonomy" id="745277"/>
    <lineage>
        <taxon>Bacteria</taxon>
        <taxon>Pseudomonadati</taxon>
        <taxon>Pseudomonadota</taxon>
        <taxon>Gammaproteobacteria</taxon>
        <taxon>Enterobacterales</taxon>
        <taxon>Yersiniaceae</taxon>
        <taxon>Rahnella</taxon>
    </lineage>
</organism>
<dbReference type="eggNOG" id="COG0025">
    <property type="taxonomic scope" value="Bacteria"/>
</dbReference>
<keyword evidence="1" id="KW-0472">Membrane</keyword>
<evidence type="ECO:0000256" key="1">
    <source>
        <dbReference type="SAM" id="Phobius"/>
    </source>
</evidence>
<dbReference type="Proteomes" id="UP000009010">
    <property type="component" value="Plasmid pRahaq202"/>
</dbReference>
<keyword evidence="2" id="KW-0614">Plasmid</keyword>
<keyword evidence="3" id="KW-1185">Reference proteome</keyword>
<dbReference type="HOGENOM" id="CLU_2481042_0_0_6"/>
<keyword evidence="1" id="KW-0812">Transmembrane</keyword>
<gene>
    <name evidence="2" type="ordered locus">Rahaq2_5022</name>
</gene>
<dbReference type="AlphaFoldDB" id="H2J2B3"/>
<feature type="transmembrane region" description="Helical" evidence="1">
    <location>
        <begin position="32"/>
        <end position="50"/>
    </location>
</feature>
<dbReference type="KEGG" id="raq:Rahaq2_5022"/>
<evidence type="ECO:0000313" key="3">
    <source>
        <dbReference type="Proteomes" id="UP000009010"/>
    </source>
</evidence>
<feature type="transmembrane region" description="Helical" evidence="1">
    <location>
        <begin position="6"/>
        <end position="25"/>
    </location>
</feature>
<dbReference type="EMBL" id="CP003246">
    <property type="protein sequence ID" value="AEX54730.1"/>
    <property type="molecule type" value="Genomic_DNA"/>
</dbReference>
<accession>H2J2B3</accession>
<proteinExistence type="predicted"/>